<dbReference type="GeneID" id="108668409"/>
<dbReference type="PANTHER" id="PTHR10745:SF0">
    <property type="entry name" value="GLYCINE--TRNA LIGASE"/>
    <property type="match status" value="1"/>
</dbReference>
<dbReference type="AlphaFoldDB" id="A0A8B7NC02"/>
<name>A0A8B7NC02_HYAAZ</name>
<gene>
    <name evidence="2" type="primary">LOC108668409</name>
</gene>
<dbReference type="RefSeq" id="XP_018011115.1">
    <property type="nucleotide sequence ID" value="XM_018155626.1"/>
</dbReference>
<dbReference type="GO" id="GO:0005739">
    <property type="term" value="C:mitochondrion"/>
    <property type="evidence" value="ECO:0007669"/>
    <property type="project" value="TreeGrafter"/>
</dbReference>
<dbReference type="GO" id="GO:0070150">
    <property type="term" value="P:mitochondrial glycyl-tRNA aminoacylation"/>
    <property type="evidence" value="ECO:0007669"/>
    <property type="project" value="TreeGrafter"/>
</dbReference>
<reference evidence="2" key="1">
    <citation type="submission" date="2025-08" db="UniProtKB">
        <authorList>
            <consortium name="RefSeq"/>
        </authorList>
    </citation>
    <scope>IDENTIFICATION</scope>
    <source>
        <tissue evidence="2">Whole organism</tissue>
    </source>
</reference>
<dbReference type="InterPro" id="IPR045864">
    <property type="entry name" value="aa-tRNA-synth_II/BPL/LPL"/>
</dbReference>
<evidence type="ECO:0000313" key="1">
    <source>
        <dbReference type="Proteomes" id="UP000694843"/>
    </source>
</evidence>
<dbReference type="Proteomes" id="UP000694843">
    <property type="component" value="Unplaced"/>
</dbReference>
<protein>
    <submittedName>
        <fullName evidence="2">Glycine--tRNA ligase</fullName>
    </submittedName>
</protein>
<keyword evidence="1" id="KW-1185">Reference proteome</keyword>
<dbReference type="GO" id="GO:0004820">
    <property type="term" value="F:glycine-tRNA ligase activity"/>
    <property type="evidence" value="ECO:0007669"/>
    <property type="project" value="TreeGrafter"/>
</dbReference>
<proteinExistence type="predicted"/>
<dbReference type="KEGG" id="hazt:108668409"/>
<dbReference type="InterPro" id="IPR027031">
    <property type="entry name" value="Gly-tRNA_synthase/POLG2"/>
</dbReference>
<organism evidence="1 2">
    <name type="scientific">Hyalella azteca</name>
    <name type="common">Amphipod</name>
    <dbReference type="NCBI Taxonomy" id="294128"/>
    <lineage>
        <taxon>Eukaryota</taxon>
        <taxon>Metazoa</taxon>
        <taxon>Ecdysozoa</taxon>
        <taxon>Arthropoda</taxon>
        <taxon>Crustacea</taxon>
        <taxon>Multicrustacea</taxon>
        <taxon>Malacostraca</taxon>
        <taxon>Eumalacostraca</taxon>
        <taxon>Peracarida</taxon>
        <taxon>Amphipoda</taxon>
        <taxon>Senticaudata</taxon>
        <taxon>Talitrida</taxon>
        <taxon>Talitroidea</taxon>
        <taxon>Hyalellidae</taxon>
        <taxon>Hyalella</taxon>
    </lineage>
</organism>
<sequence>MLCCHAVQVAGEVLWLYSAQQQRRGLDAVHMSVGDAVSQGLVANETLGYYMARIQQYLLKVGLVGPKIRFRQHLPNEMAHYACDCWDAEALTSYGWVECVGCADRSAYDLTCHARATGTKLCVERPLPVPVTKDVCVPVFDKGLIGKFFKKDAKAVTDALMDLSPDQVVALDGALAQGKAAVVPGTTYEVTRDMVPRVKTETRGPVTKDVCVPVTNNPEIRKYFNKKQYKEITAIFKEGFTQEQMELMQNKLNIEGSYRLPGTNYTITNTMVTSYHQETRQVLTETFIPHVIEPSFGMDRILYVLLEHTFRVREEDKKRTYFSLAPWVAPIKVAIIPLSQRHKREARPFIRAIIVLDGLKTAKSTKKGQKA</sequence>
<keyword evidence="2" id="KW-0436">Ligase</keyword>
<evidence type="ECO:0000313" key="2">
    <source>
        <dbReference type="RefSeq" id="XP_018011115.1"/>
    </source>
</evidence>
<accession>A0A8B7NC02</accession>
<dbReference type="OrthoDB" id="6377233at2759"/>
<dbReference type="PANTHER" id="PTHR10745">
    <property type="entry name" value="GLYCYL-TRNA SYNTHETASE/DNA POLYMERASE SUBUNIT GAMMA-2"/>
    <property type="match status" value="1"/>
</dbReference>
<dbReference type="SUPFAM" id="SSF55681">
    <property type="entry name" value="Class II aaRS and biotin synthetases"/>
    <property type="match status" value="1"/>
</dbReference>
<dbReference type="Gene3D" id="3.30.720.200">
    <property type="match status" value="1"/>
</dbReference>
<dbReference type="Gene3D" id="3.30.930.10">
    <property type="entry name" value="Bira Bifunctional Protein, Domain 2"/>
    <property type="match status" value="2"/>
</dbReference>